<gene>
    <name evidence="2" type="ORF">M9Y10_005953</name>
</gene>
<organism evidence="2 3">
    <name type="scientific">Tritrichomonas musculus</name>
    <dbReference type="NCBI Taxonomy" id="1915356"/>
    <lineage>
        <taxon>Eukaryota</taxon>
        <taxon>Metamonada</taxon>
        <taxon>Parabasalia</taxon>
        <taxon>Tritrichomonadida</taxon>
        <taxon>Tritrichomonadidae</taxon>
        <taxon>Tritrichomonas</taxon>
    </lineage>
</organism>
<evidence type="ECO:0000313" key="2">
    <source>
        <dbReference type="EMBL" id="KAK8875778.1"/>
    </source>
</evidence>
<dbReference type="Gene3D" id="1.20.900.10">
    <property type="entry name" value="Dbl homology (DH) domain"/>
    <property type="match status" value="1"/>
</dbReference>
<evidence type="ECO:0000259" key="1">
    <source>
        <dbReference type="PROSITE" id="PS50010"/>
    </source>
</evidence>
<proteinExistence type="predicted"/>
<dbReference type="InterPro" id="IPR035899">
    <property type="entry name" value="DBL_dom_sf"/>
</dbReference>
<dbReference type="Pfam" id="PF00621">
    <property type="entry name" value="RhoGEF"/>
    <property type="match status" value="1"/>
</dbReference>
<dbReference type="PANTHER" id="PTHR12673">
    <property type="entry name" value="FACIOGENITAL DYSPLASIA PROTEIN"/>
    <property type="match status" value="1"/>
</dbReference>
<dbReference type="InterPro" id="IPR011993">
    <property type="entry name" value="PH-like_dom_sf"/>
</dbReference>
<protein>
    <recommendedName>
        <fullName evidence="1">DH domain-containing protein</fullName>
    </recommendedName>
</protein>
<dbReference type="SUPFAM" id="SSF50729">
    <property type="entry name" value="PH domain-like"/>
    <property type="match status" value="1"/>
</dbReference>
<dbReference type="Gene3D" id="2.30.29.30">
    <property type="entry name" value="Pleckstrin-homology domain (PH domain)/Phosphotyrosine-binding domain (PTB)"/>
    <property type="match status" value="1"/>
</dbReference>
<accession>A0ABR2JE23</accession>
<keyword evidence="3" id="KW-1185">Reference proteome</keyword>
<dbReference type="SMART" id="SM00325">
    <property type="entry name" value="RhoGEF"/>
    <property type="match status" value="1"/>
</dbReference>
<name>A0ABR2JE23_9EUKA</name>
<evidence type="ECO:0000313" key="3">
    <source>
        <dbReference type="Proteomes" id="UP001470230"/>
    </source>
</evidence>
<dbReference type="InterPro" id="IPR000219">
    <property type="entry name" value="DH_dom"/>
</dbReference>
<dbReference type="InterPro" id="IPR051092">
    <property type="entry name" value="FYVE_RhoGEF_PH"/>
</dbReference>
<feature type="domain" description="DH" evidence="1">
    <location>
        <begin position="46"/>
        <end position="244"/>
    </location>
</feature>
<dbReference type="PROSITE" id="PS50010">
    <property type="entry name" value="DH_2"/>
    <property type="match status" value="1"/>
</dbReference>
<dbReference type="PANTHER" id="PTHR12673:SF159">
    <property type="entry name" value="LD03170P"/>
    <property type="match status" value="1"/>
</dbReference>
<dbReference type="Proteomes" id="UP001470230">
    <property type="component" value="Unassembled WGS sequence"/>
</dbReference>
<reference evidence="2 3" key="1">
    <citation type="submission" date="2024-04" db="EMBL/GenBank/DDBJ databases">
        <title>Tritrichomonas musculus Genome.</title>
        <authorList>
            <person name="Alves-Ferreira E."/>
            <person name="Grigg M."/>
            <person name="Lorenzi H."/>
            <person name="Galac M."/>
        </authorList>
    </citation>
    <scope>NUCLEOTIDE SEQUENCE [LARGE SCALE GENOMIC DNA]</scope>
    <source>
        <strain evidence="2 3">EAF2021</strain>
    </source>
</reference>
<dbReference type="SUPFAM" id="SSF48065">
    <property type="entry name" value="DBL homology domain (DH-domain)"/>
    <property type="match status" value="1"/>
</dbReference>
<comment type="caution">
    <text evidence="2">The sequence shown here is derived from an EMBL/GenBank/DDBJ whole genome shotgun (WGS) entry which is preliminary data.</text>
</comment>
<sequence>MTRRSNKGKVSFIPTPDKLSPEKKAAAVKLTPVICKFLMKYSVDHKRRRIIDEIIQTEKNYINSLSICEDVYFLPLDRSINSKNPLIDSDSMRQLFGNIDQILDVHQNQLLKTMDEALPLLSKPFPPHNAYLIIANAFIEVLPKLQQLYPLYLSSTENQDEVLKKLKKSKKFSNFLNEALFNPICKCQEIDDLLILPTQRIAGYKILFERLLKYFPIESFKEEHDKFTEAYNFLGQIGKEMNSEKVDGQTQKFLLNLTENLTKQPPFFTIMKPGRRYIQTFTCTDHTSDKIKGKKNIKHKLYMFNDILLITAKPERATIFSSHKYIYIDAVPLAQLHFSAVSSEKDIDHTFQLGTDTQEYNFFAKSSYERDLFIMKAKKIKSQIFHKAKKMTEDGTEFIANLLNQIHDLYYSDHPKILTLKEALDSI</sequence>
<dbReference type="EMBL" id="JAPFFF010000012">
    <property type="protein sequence ID" value="KAK8875778.1"/>
    <property type="molecule type" value="Genomic_DNA"/>
</dbReference>